<reference evidence="1" key="1">
    <citation type="journal article" date="2014" name="Int. J. Syst. Evol. Microbiol.">
        <title>Complete genome sequence of Corynebacterium casei LMG S-19264T (=DSM 44701T), isolated from a smear-ripened cheese.</title>
        <authorList>
            <consortium name="US DOE Joint Genome Institute (JGI-PGF)"/>
            <person name="Walter F."/>
            <person name="Albersmeier A."/>
            <person name="Kalinowski J."/>
            <person name="Ruckert C."/>
        </authorList>
    </citation>
    <scope>NUCLEOTIDE SEQUENCE</scope>
    <source>
        <strain evidence="1">JCM 3172</strain>
    </source>
</reference>
<name>A0A918HIB1_9ACTN</name>
<organism evidence="1 2">
    <name type="scientific">Streptomyces purpureus</name>
    <dbReference type="NCBI Taxonomy" id="1951"/>
    <lineage>
        <taxon>Bacteria</taxon>
        <taxon>Bacillati</taxon>
        <taxon>Actinomycetota</taxon>
        <taxon>Actinomycetes</taxon>
        <taxon>Kitasatosporales</taxon>
        <taxon>Streptomycetaceae</taxon>
        <taxon>Streptomyces</taxon>
    </lineage>
</organism>
<proteinExistence type="predicted"/>
<reference evidence="1" key="2">
    <citation type="submission" date="2020-09" db="EMBL/GenBank/DDBJ databases">
        <authorList>
            <person name="Sun Q."/>
            <person name="Ohkuma M."/>
        </authorList>
    </citation>
    <scope>NUCLEOTIDE SEQUENCE</scope>
    <source>
        <strain evidence="1">JCM 3172</strain>
    </source>
</reference>
<dbReference type="AlphaFoldDB" id="A0A918HIB1"/>
<keyword evidence="2" id="KW-1185">Reference proteome</keyword>
<dbReference type="EMBL" id="BMQQ01000042">
    <property type="protein sequence ID" value="GGT62613.1"/>
    <property type="molecule type" value="Genomic_DNA"/>
</dbReference>
<evidence type="ECO:0000313" key="1">
    <source>
        <dbReference type="EMBL" id="GGT62613.1"/>
    </source>
</evidence>
<dbReference type="Proteomes" id="UP000619486">
    <property type="component" value="Unassembled WGS sequence"/>
</dbReference>
<evidence type="ECO:0000313" key="2">
    <source>
        <dbReference type="Proteomes" id="UP000619486"/>
    </source>
</evidence>
<dbReference type="RefSeq" id="WP_063828514.1">
    <property type="nucleotide sequence ID" value="NZ_BMQQ01000042.1"/>
</dbReference>
<sequence length="60" mass="6172">MPTALVPVLAPVASQTEETALTALLTEGEAPVSDAPQHCPPAASLILILLSPKEPKETGR</sequence>
<gene>
    <name evidence="1" type="ORF">GCM10014713_64970</name>
</gene>
<comment type="caution">
    <text evidence="1">The sequence shown here is derived from an EMBL/GenBank/DDBJ whole genome shotgun (WGS) entry which is preliminary data.</text>
</comment>
<protein>
    <submittedName>
        <fullName evidence="1">Uncharacterized protein</fullName>
    </submittedName>
</protein>
<accession>A0A918HIB1</accession>